<keyword evidence="2" id="KW-1185">Reference proteome</keyword>
<dbReference type="Gramene" id="CDY44826">
    <property type="protein sequence ID" value="CDY44826"/>
    <property type="gene ID" value="GSBRNA2T00080846001"/>
</dbReference>
<dbReference type="AlphaFoldDB" id="A0A078I4M4"/>
<gene>
    <name evidence="1" type="primary">BnaCnng11820D</name>
    <name evidence="1" type="ORF">GSBRNA2T00080846001</name>
</gene>
<evidence type="ECO:0000313" key="1">
    <source>
        <dbReference type="EMBL" id="CDY44826.1"/>
    </source>
</evidence>
<name>A0A078I4M4_BRANA</name>
<evidence type="ECO:0000313" key="2">
    <source>
        <dbReference type="Proteomes" id="UP000028999"/>
    </source>
</evidence>
<dbReference type="EMBL" id="LK032602">
    <property type="protein sequence ID" value="CDY44826.1"/>
    <property type="molecule type" value="Genomic_DNA"/>
</dbReference>
<organism evidence="1 2">
    <name type="scientific">Brassica napus</name>
    <name type="common">Rape</name>
    <dbReference type="NCBI Taxonomy" id="3708"/>
    <lineage>
        <taxon>Eukaryota</taxon>
        <taxon>Viridiplantae</taxon>
        <taxon>Streptophyta</taxon>
        <taxon>Embryophyta</taxon>
        <taxon>Tracheophyta</taxon>
        <taxon>Spermatophyta</taxon>
        <taxon>Magnoliopsida</taxon>
        <taxon>eudicotyledons</taxon>
        <taxon>Gunneridae</taxon>
        <taxon>Pentapetalae</taxon>
        <taxon>rosids</taxon>
        <taxon>malvids</taxon>
        <taxon>Brassicales</taxon>
        <taxon>Brassicaceae</taxon>
        <taxon>Brassiceae</taxon>
        <taxon>Brassica</taxon>
    </lineage>
</organism>
<proteinExistence type="predicted"/>
<dbReference type="Proteomes" id="UP000028999">
    <property type="component" value="Unassembled WGS sequence"/>
</dbReference>
<reference evidence="1 2" key="1">
    <citation type="journal article" date="2014" name="Science">
        <title>Plant genetics. Early allopolyploid evolution in the post-Neolithic Brassica napus oilseed genome.</title>
        <authorList>
            <person name="Chalhoub B."/>
            <person name="Denoeud F."/>
            <person name="Liu S."/>
            <person name="Parkin I.A."/>
            <person name="Tang H."/>
            <person name="Wang X."/>
            <person name="Chiquet J."/>
            <person name="Belcram H."/>
            <person name="Tong C."/>
            <person name="Samans B."/>
            <person name="Correa M."/>
            <person name="Da Silva C."/>
            <person name="Just J."/>
            <person name="Falentin C."/>
            <person name="Koh C.S."/>
            <person name="Le Clainche I."/>
            <person name="Bernard M."/>
            <person name="Bento P."/>
            <person name="Noel B."/>
            <person name="Labadie K."/>
            <person name="Alberti A."/>
            <person name="Charles M."/>
            <person name="Arnaud D."/>
            <person name="Guo H."/>
            <person name="Daviaud C."/>
            <person name="Alamery S."/>
            <person name="Jabbari K."/>
            <person name="Zhao M."/>
            <person name="Edger P.P."/>
            <person name="Chelaifa H."/>
            <person name="Tack D."/>
            <person name="Lassalle G."/>
            <person name="Mestiri I."/>
            <person name="Schnel N."/>
            <person name="Le Paslier M.C."/>
            <person name="Fan G."/>
            <person name="Renault V."/>
            <person name="Bayer P.E."/>
            <person name="Golicz A.A."/>
            <person name="Manoli S."/>
            <person name="Lee T.H."/>
            <person name="Thi V.H."/>
            <person name="Chalabi S."/>
            <person name="Hu Q."/>
            <person name="Fan C."/>
            <person name="Tollenaere R."/>
            <person name="Lu Y."/>
            <person name="Battail C."/>
            <person name="Shen J."/>
            <person name="Sidebottom C.H."/>
            <person name="Wang X."/>
            <person name="Canaguier A."/>
            <person name="Chauveau A."/>
            <person name="Berard A."/>
            <person name="Deniot G."/>
            <person name="Guan M."/>
            <person name="Liu Z."/>
            <person name="Sun F."/>
            <person name="Lim Y.P."/>
            <person name="Lyons E."/>
            <person name="Town C.D."/>
            <person name="Bancroft I."/>
            <person name="Wang X."/>
            <person name="Meng J."/>
            <person name="Ma J."/>
            <person name="Pires J.C."/>
            <person name="King G.J."/>
            <person name="Brunel D."/>
            <person name="Delourme R."/>
            <person name="Renard M."/>
            <person name="Aury J.M."/>
            <person name="Adams K.L."/>
            <person name="Batley J."/>
            <person name="Snowdon R.J."/>
            <person name="Tost J."/>
            <person name="Edwards D."/>
            <person name="Zhou Y."/>
            <person name="Hua W."/>
            <person name="Sharpe A.G."/>
            <person name="Paterson A.H."/>
            <person name="Guan C."/>
            <person name="Wincker P."/>
        </authorList>
    </citation>
    <scope>NUCLEOTIDE SEQUENCE [LARGE SCALE GENOMIC DNA]</scope>
    <source>
        <strain evidence="2">cv. Darmor-bzh</strain>
    </source>
</reference>
<accession>A0A078I4M4</accession>
<sequence length="162" mass="18769">MNFPNRRFLGVSICEYTTLEEDSSPMKKHPEPNTIIRVKRISLAFQKAQDHEKWSMNFEVMIQSPKPAKPVLYLPQLEPNRFNQLQTRHWRPGDHFNQSTKQRLSEDIIGVYNLILIISPTRSSFWSIHQASIVHLANPDFQPATFGIRAQVPESGSSWPDD</sequence>
<protein>
    <submittedName>
        <fullName evidence="1">BnaCnng11820D protein</fullName>
    </submittedName>
</protein>
<dbReference type="PaxDb" id="3708-A0A078I4M4"/>